<organism evidence="1 2">
    <name type="scientific">Spongiactinospora gelatinilytica</name>
    <dbReference type="NCBI Taxonomy" id="2666298"/>
    <lineage>
        <taxon>Bacteria</taxon>
        <taxon>Bacillati</taxon>
        <taxon>Actinomycetota</taxon>
        <taxon>Actinomycetes</taxon>
        <taxon>Streptosporangiales</taxon>
        <taxon>Streptosporangiaceae</taxon>
        <taxon>Spongiactinospora</taxon>
    </lineage>
</organism>
<dbReference type="AlphaFoldDB" id="A0A2W2FV17"/>
<dbReference type="InterPro" id="IPR021857">
    <property type="entry name" value="DUF3467"/>
</dbReference>
<accession>A0A2W2FV17</accession>
<dbReference type="EMBL" id="POUA01000205">
    <property type="protein sequence ID" value="PZG39631.1"/>
    <property type="molecule type" value="Genomic_DNA"/>
</dbReference>
<gene>
    <name evidence="1" type="ORF">C1I98_23525</name>
</gene>
<proteinExistence type="predicted"/>
<reference evidence="1 2" key="1">
    <citation type="submission" date="2018-01" db="EMBL/GenBank/DDBJ databases">
        <title>Draft genome sequence of Sphaerisporangium sp. 7K107.</title>
        <authorList>
            <person name="Sahin N."/>
            <person name="Saygin H."/>
            <person name="Ay H."/>
        </authorList>
    </citation>
    <scope>NUCLEOTIDE SEQUENCE [LARGE SCALE GENOMIC DNA]</scope>
    <source>
        <strain evidence="1 2">7K107</strain>
    </source>
</reference>
<name>A0A2W2FV17_9ACTN</name>
<dbReference type="Proteomes" id="UP000248544">
    <property type="component" value="Unassembled WGS sequence"/>
</dbReference>
<keyword evidence="2" id="KW-1185">Reference proteome</keyword>
<dbReference type="Pfam" id="PF11950">
    <property type="entry name" value="DUF3467"/>
    <property type="match status" value="1"/>
</dbReference>
<evidence type="ECO:0000313" key="1">
    <source>
        <dbReference type="EMBL" id="PZG39631.1"/>
    </source>
</evidence>
<comment type="caution">
    <text evidence="1">The sequence shown here is derived from an EMBL/GenBank/DDBJ whole genome shotgun (WGS) entry which is preliminary data.</text>
</comment>
<protein>
    <submittedName>
        <fullName evidence="1">DUF3467 domain-containing protein</fullName>
    </submittedName>
</protein>
<evidence type="ECO:0000313" key="2">
    <source>
        <dbReference type="Proteomes" id="UP000248544"/>
    </source>
</evidence>
<sequence length="98" mass="10976">MNDEPESHLEVSISAEVEAGIYANFASVWHTRDGFVLDFAVITRPPQLTGDPQSGQRILSVPTRIVSRIRLPPSQVFELMKALEQQLTAYEKETGHKV</sequence>
<dbReference type="RefSeq" id="WP_111169603.1">
    <property type="nucleotide sequence ID" value="NZ_POUA01000205.1"/>
</dbReference>